<feature type="domain" description="Glycosyltransferase 2-like" evidence="2">
    <location>
        <begin position="274"/>
        <end position="453"/>
    </location>
</feature>
<organism evidence="3 4">
    <name type="scientific">Desulfurella multipotens</name>
    <dbReference type="NCBI Taxonomy" id="79269"/>
    <lineage>
        <taxon>Bacteria</taxon>
        <taxon>Pseudomonadati</taxon>
        <taxon>Campylobacterota</taxon>
        <taxon>Desulfurellia</taxon>
        <taxon>Desulfurellales</taxon>
        <taxon>Desulfurellaceae</taxon>
        <taxon>Desulfurella</taxon>
    </lineage>
</organism>
<evidence type="ECO:0000313" key="3">
    <source>
        <dbReference type="EMBL" id="SDC42915.1"/>
    </source>
</evidence>
<dbReference type="PANTHER" id="PTHR43179">
    <property type="entry name" value="RHAMNOSYLTRANSFERASE WBBL"/>
    <property type="match status" value="1"/>
</dbReference>
<keyword evidence="4" id="KW-1185">Reference proteome</keyword>
<dbReference type="PANTHER" id="PTHR43179:SF7">
    <property type="entry name" value="RHAMNOSYLTRANSFERASE WBBL"/>
    <property type="match status" value="1"/>
</dbReference>
<dbReference type="Proteomes" id="UP000199411">
    <property type="component" value="Unassembled WGS sequence"/>
</dbReference>
<evidence type="ECO:0000259" key="2">
    <source>
        <dbReference type="Pfam" id="PF00535"/>
    </source>
</evidence>
<dbReference type="GO" id="GO:0016757">
    <property type="term" value="F:glycosyltransferase activity"/>
    <property type="evidence" value="ECO:0007669"/>
    <property type="project" value="UniProtKB-KW"/>
</dbReference>
<proteinExistence type="predicted"/>
<sequence length="683" mass="78972">MQESNTQDLIFSFKPLISVVVPTWNTPEQFLIEMIESVLNQSYTNFELCIADASDQSHVKRILDNYADKDNRIKIKYLKKNKGIAQNTNEAIFISKGDYTAFLDHDDILAKNALFEVVKTINENPDVDFIYSDEDKVTEDGKKFFDPHFKPDFAPDFLRSCNYVCHLSVIKKKLLDKIGYLKEGFEGSQDYELILRVTEKAKKIIHIPKILYHWRVSQNSVSRNPQSKIYAYDSAKKALKEHLNRLNLDGDVLDGKVLGLYKINYKITDSPKISIIIPNKDHKDDLEKCIKSIIQKSTYKNYEIIIVENNSIEQSIFDYYRFLEKTYSFIKVIVWDKPFNYSSINNYAVQFSQGEVLLFLNNDTEVITPNWIEEMLMFAQRDDVGAVGAKLLYPNNTIQHAGIIIGINGIAEHCFKYSNSDSTGYFTRLITVQNLSAATGACLMVRKKVFNEIKGFDEGYPEALNDIDLCLSLRKKGYLVVWTPHAVLYHYESKSRGFNTGENSIKRYNKEVSLFKSKWQDILQKGDPYYNPNLTLNKTDFSIVGYSYEKEDENYSSQGIFYLRTGKIEEAKEYFQKALDINPNNPDALFCLGAFYLKEGKVEKSLEYFNLLLNKDLLKFKVQLGCLYNNIGVAYIKLGNVEDGFKLIEQALDLNPMYMDAQYNLEQKNKNSYDFKITRKLII</sequence>
<evidence type="ECO:0000313" key="4">
    <source>
        <dbReference type="Proteomes" id="UP000199411"/>
    </source>
</evidence>
<dbReference type="OrthoDB" id="9816564at2"/>
<dbReference type="Pfam" id="PF13414">
    <property type="entry name" value="TPR_11"/>
    <property type="match status" value="1"/>
</dbReference>
<dbReference type="InterPro" id="IPR011990">
    <property type="entry name" value="TPR-like_helical_dom_sf"/>
</dbReference>
<feature type="repeat" description="TPR" evidence="1">
    <location>
        <begin position="552"/>
        <end position="585"/>
    </location>
</feature>
<dbReference type="EMBL" id="FMYU01000005">
    <property type="protein sequence ID" value="SDC42915.1"/>
    <property type="molecule type" value="Genomic_DNA"/>
</dbReference>
<dbReference type="InterPro" id="IPR019734">
    <property type="entry name" value="TPR_rpt"/>
</dbReference>
<dbReference type="InterPro" id="IPR029044">
    <property type="entry name" value="Nucleotide-diphossugar_trans"/>
</dbReference>
<dbReference type="Gene3D" id="1.25.40.10">
    <property type="entry name" value="Tetratricopeptide repeat domain"/>
    <property type="match status" value="1"/>
</dbReference>
<keyword evidence="1" id="KW-0802">TPR repeat</keyword>
<dbReference type="Pfam" id="PF00535">
    <property type="entry name" value="Glycos_transf_2"/>
    <property type="match status" value="2"/>
</dbReference>
<dbReference type="SUPFAM" id="SSF48452">
    <property type="entry name" value="TPR-like"/>
    <property type="match status" value="1"/>
</dbReference>
<dbReference type="Pfam" id="PF13181">
    <property type="entry name" value="TPR_8"/>
    <property type="match status" value="1"/>
</dbReference>
<dbReference type="AlphaFoldDB" id="A0A1G6LJI6"/>
<dbReference type="InterPro" id="IPR001173">
    <property type="entry name" value="Glyco_trans_2-like"/>
</dbReference>
<name>A0A1G6LJI6_9BACT</name>
<dbReference type="CDD" id="cd04184">
    <property type="entry name" value="GT2_RfbC_Mx_like"/>
    <property type="match status" value="1"/>
</dbReference>
<feature type="domain" description="Glycosyltransferase 2-like" evidence="2">
    <location>
        <begin position="18"/>
        <end position="178"/>
    </location>
</feature>
<dbReference type="RefSeq" id="WP_143338681.1">
    <property type="nucleotide sequence ID" value="NZ_FMYU01000005.1"/>
</dbReference>
<dbReference type="PROSITE" id="PS50293">
    <property type="entry name" value="TPR_REGION"/>
    <property type="match status" value="1"/>
</dbReference>
<dbReference type="Gene3D" id="3.90.550.10">
    <property type="entry name" value="Spore Coat Polysaccharide Biosynthesis Protein SpsA, Chain A"/>
    <property type="match status" value="2"/>
</dbReference>
<protein>
    <submittedName>
        <fullName evidence="3">Glycosyltransferase, GT2 family</fullName>
    </submittedName>
</protein>
<reference evidence="4" key="1">
    <citation type="submission" date="2016-10" db="EMBL/GenBank/DDBJ databases">
        <authorList>
            <person name="Varghese N."/>
            <person name="Submissions S."/>
        </authorList>
    </citation>
    <scope>NUCLEOTIDE SEQUENCE [LARGE SCALE GENOMIC DNA]</scope>
    <source>
        <strain evidence="4">DSM 8415</strain>
    </source>
</reference>
<dbReference type="CDD" id="cd04186">
    <property type="entry name" value="GT_2_like_c"/>
    <property type="match status" value="1"/>
</dbReference>
<gene>
    <name evidence="3" type="ORF">SAMN05660835_00820</name>
</gene>
<keyword evidence="3" id="KW-0808">Transferase</keyword>
<evidence type="ECO:0000256" key="1">
    <source>
        <dbReference type="PROSITE-ProRule" id="PRU00339"/>
    </source>
</evidence>
<dbReference type="SMART" id="SM00028">
    <property type="entry name" value="TPR"/>
    <property type="match status" value="3"/>
</dbReference>
<dbReference type="PROSITE" id="PS50005">
    <property type="entry name" value="TPR"/>
    <property type="match status" value="2"/>
</dbReference>
<accession>A0A1G6LJI6</accession>
<dbReference type="SUPFAM" id="SSF53448">
    <property type="entry name" value="Nucleotide-diphospho-sugar transferases"/>
    <property type="match status" value="2"/>
</dbReference>
<feature type="repeat" description="TPR" evidence="1">
    <location>
        <begin position="625"/>
        <end position="658"/>
    </location>
</feature>